<gene>
    <name evidence="4" type="ORF">EII21_11390</name>
</gene>
<keyword evidence="5" id="KW-1185">Reference proteome</keyword>
<dbReference type="Gene3D" id="3.30.2400.10">
    <property type="entry name" value="Major capsid protein gp5"/>
    <property type="match status" value="1"/>
</dbReference>
<dbReference type="SUPFAM" id="SSF56563">
    <property type="entry name" value="Major capsid protein gp5"/>
    <property type="match status" value="1"/>
</dbReference>
<dbReference type="Proteomes" id="UP000269923">
    <property type="component" value="Unassembled WGS sequence"/>
</dbReference>
<dbReference type="InterPro" id="IPR024455">
    <property type="entry name" value="Phage_capsid"/>
</dbReference>
<accession>A0A3P2A264</accession>
<feature type="domain" description="Phage capsid-like C-terminal" evidence="3">
    <location>
        <begin position="138"/>
        <end position="394"/>
    </location>
</feature>
<proteinExistence type="predicted"/>
<sequence>MSAELDAIKALRESVNAKQGEIMKTAEDALKAAQENGTLSAQAKADADKALAKLNESRQKLNALETRLGEAEAVFAALPTAAQNTRARSLGEMVTADEGMKQFLASAAMGGKGSHSVGIKAAIKGGRDNGLPSVQHIGIAPVVQQRLTVRDLLMPGRTESNSVEFIRETGYTNNAAAVAEAAQKPESQLTFEAVSAPVATIAHWVHATRQVLADVPMLESHINERLIYGLKLKEEAQLLKGSGVSLNVQGLYTAATAYQNSGVTVTKETLVDKLRLAMLQVELTGDSSQGIVLHPADWAAIELSKADNGEYLLANPFNQTIPRLWGLPVVASQSLAKGEFLVGAFGTAAQLWDREDASIMISLEDRDNFTKNMVTILCEERLALTIYRPESFVKNAG</sequence>
<comment type="caution">
    <text evidence="4">The sequence shown here is derived from an EMBL/GenBank/DDBJ whole genome shotgun (WGS) entry which is preliminary data.</text>
</comment>
<evidence type="ECO:0000256" key="1">
    <source>
        <dbReference type="ARBA" id="ARBA00004328"/>
    </source>
</evidence>
<dbReference type="NCBIfam" id="TIGR01554">
    <property type="entry name" value="major_cap_HK97"/>
    <property type="match status" value="1"/>
</dbReference>
<feature type="coiled-coil region" evidence="2">
    <location>
        <begin position="16"/>
        <end position="74"/>
    </location>
</feature>
<organism evidence="4 5">
    <name type="scientific">Conchiformibius steedae</name>
    <dbReference type="NCBI Taxonomy" id="153493"/>
    <lineage>
        <taxon>Bacteria</taxon>
        <taxon>Pseudomonadati</taxon>
        <taxon>Pseudomonadota</taxon>
        <taxon>Betaproteobacteria</taxon>
        <taxon>Neisseriales</taxon>
        <taxon>Neisseriaceae</taxon>
        <taxon>Conchiformibius</taxon>
    </lineage>
</organism>
<dbReference type="InterPro" id="IPR054612">
    <property type="entry name" value="Phage_capsid-like_C"/>
</dbReference>
<evidence type="ECO:0000259" key="3">
    <source>
        <dbReference type="Pfam" id="PF05065"/>
    </source>
</evidence>
<keyword evidence="2" id="KW-0175">Coiled coil</keyword>
<evidence type="ECO:0000313" key="4">
    <source>
        <dbReference type="EMBL" id="RRD88350.1"/>
    </source>
</evidence>
<evidence type="ECO:0000313" key="5">
    <source>
        <dbReference type="Proteomes" id="UP000269923"/>
    </source>
</evidence>
<dbReference type="OrthoDB" id="637859at2"/>
<comment type="subcellular location">
    <subcellularLocation>
        <location evidence="1">Virion</location>
    </subcellularLocation>
</comment>
<name>A0A3P2A264_9NEIS</name>
<reference evidence="4 5" key="1">
    <citation type="submission" date="2018-11" db="EMBL/GenBank/DDBJ databases">
        <title>Genomes From Bacteria Associated with the Canine Oral Cavity: a Test Case for Automated Genome-Based Taxonomic Assignment.</title>
        <authorList>
            <person name="Coil D.A."/>
            <person name="Jospin G."/>
            <person name="Darling A.E."/>
            <person name="Wallis C."/>
            <person name="Davis I.J."/>
            <person name="Harris S."/>
            <person name="Eisen J.A."/>
            <person name="Holcombe L.J."/>
            <person name="O'Flynn C."/>
        </authorList>
    </citation>
    <scope>NUCLEOTIDE SEQUENCE [LARGE SCALE GENOMIC DNA]</scope>
    <source>
        <strain evidence="4 5">COT-280</strain>
    </source>
</reference>
<evidence type="ECO:0000256" key="2">
    <source>
        <dbReference type="SAM" id="Coils"/>
    </source>
</evidence>
<dbReference type="Gene3D" id="3.30.2320.10">
    <property type="entry name" value="hypothetical protein PF0899 domain"/>
    <property type="match status" value="1"/>
</dbReference>
<dbReference type="RefSeq" id="WP_124796527.1">
    <property type="nucleotide sequence ID" value="NZ_RQYC01000054.1"/>
</dbReference>
<dbReference type="EMBL" id="RQYC01000054">
    <property type="protein sequence ID" value="RRD88350.1"/>
    <property type="molecule type" value="Genomic_DNA"/>
</dbReference>
<dbReference type="Pfam" id="PF05065">
    <property type="entry name" value="Phage_capsid"/>
    <property type="match status" value="1"/>
</dbReference>
<protein>
    <submittedName>
        <fullName evidence="4">Phage major capsid protein</fullName>
    </submittedName>
</protein>
<dbReference type="AlphaFoldDB" id="A0A3P2A264"/>